<evidence type="ECO:0000313" key="3">
    <source>
        <dbReference type="Proteomes" id="UP000251035"/>
    </source>
</evidence>
<proteinExistence type="predicted"/>
<dbReference type="AlphaFoldDB" id="A0AB38N1Y5"/>
<protein>
    <recommendedName>
        <fullName evidence="5">Sigma-70 family RNA polymerase sigma factor</fullName>
    </recommendedName>
</protein>
<sequence>MTKISDKQLKANKRNALKGGVKTTEGKEVIRFNARKHGILSGLVAEYENDFYKQYVDQLFEELQPKTLIENILVERIALHYLKLFRLAKAESEFMKSCLSSTNEFDLLFVNNYKPVVSYLNIQQLANVYGRYETTIENRLYRAMRELKEYKSS</sequence>
<dbReference type="EMBL" id="QFGG01000014">
    <property type="protein sequence ID" value="TID40067.1"/>
    <property type="molecule type" value="Genomic_DNA"/>
</dbReference>
<evidence type="ECO:0000313" key="2">
    <source>
        <dbReference type="EMBL" id="TID40067.1"/>
    </source>
</evidence>
<dbReference type="Proteomes" id="UP000251035">
    <property type="component" value="Unassembled WGS sequence"/>
</dbReference>
<gene>
    <name evidence="1" type="ORF">DB745_12190</name>
    <name evidence="2" type="ORF">DIZ81_13325</name>
</gene>
<reference evidence="2 4" key="2">
    <citation type="submission" date="2018-04" db="EMBL/GenBank/DDBJ databases">
        <title>Whole genome sequence comparison of clinical and drinking water Legionella pneumophila isolates.</title>
        <authorList>
            <person name="Garner E."/>
        </authorList>
    </citation>
    <scope>NUCLEOTIDE SEQUENCE [LARGE SCALE GENOMIC DNA]</scope>
    <source>
        <strain evidence="2 4">WH02</strain>
    </source>
</reference>
<evidence type="ECO:0000313" key="1">
    <source>
        <dbReference type="EMBL" id="PUT46052.1"/>
    </source>
</evidence>
<comment type="caution">
    <text evidence="2">The sequence shown here is derived from an EMBL/GenBank/DDBJ whole genome shotgun (WGS) entry which is preliminary data.</text>
</comment>
<dbReference type="EMBL" id="QCXM01000013">
    <property type="protein sequence ID" value="PUT46052.1"/>
    <property type="molecule type" value="Genomic_DNA"/>
</dbReference>
<reference evidence="1 3" key="1">
    <citation type="submission" date="2018-04" db="EMBL/GenBank/DDBJ databases">
        <title>Whole genome sequence comparison of clinical and drinking water Legionella pneumophila isolates associated with the Flint Water Crisis.</title>
        <authorList>
            <person name="Garner E."/>
            <person name="Brown C."/>
            <person name="Schwake O."/>
            <person name="Coil D."/>
            <person name="Jospin G."/>
            <person name="Eisen J."/>
            <person name="Edwards M."/>
            <person name="Pruden A."/>
        </authorList>
    </citation>
    <scope>NUCLEOTIDE SEQUENCE [LARGE SCALE GENOMIC DNA]</scope>
    <source>
        <strain evidence="1 3">Genessee03</strain>
    </source>
</reference>
<organism evidence="2 4">
    <name type="scientific">Legionella taurinensis</name>
    <dbReference type="NCBI Taxonomy" id="70611"/>
    <lineage>
        <taxon>Bacteria</taxon>
        <taxon>Pseudomonadati</taxon>
        <taxon>Pseudomonadota</taxon>
        <taxon>Gammaproteobacteria</taxon>
        <taxon>Legionellales</taxon>
        <taxon>Legionellaceae</taxon>
        <taxon>Legionella</taxon>
    </lineage>
</organism>
<evidence type="ECO:0000313" key="4">
    <source>
        <dbReference type="Proteomes" id="UP000306421"/>
    </source>
</evidence>
<dbReference type="Proteomes" id="UP000306421">
    <property type="component" value="Unassembled WGS sequence"/>
</dbReference>
<evidence type="ECO:0008006" key="5">
    <source>
        <dbReference type="Google" id="ProtNLM"/>
    </source>
</evidence>
<name>A0AB38N1Y5_9GAMM</name>
<dbReference type="RefSeq" id="WP_108294883.1">
    <property type="nucleotide sequence ID" value="NZ_JAWVLH010000001.1"/>
</dbReference>
<keyword evidence="3" id="KW-1185">Reference proteome</keyword>
<accession>A0AB38N1Y5</accession>